<evidence type="ECO:0000313" key="3">
    <source>
        <dbReference type="EMBL" id="KKU91471.1"/>
    </source>
</evidence>
<reference evidence="3 4" key="1">
    <citation type="journal article" date="2015" name="Nature">
        <title>rRNA introns, odd ribosomes, and small enigmatic genomes across a large radiation of phyla.</title>
        <authorList>
            <person name="Brown C.T."/>
            <person name="Hug L.A."/>
            <person name="Thomas B.C."/>
            <person name="Sharon I."/>
            <person name="Castelle C.J."/>
            <person name="Singh A."/>
            <person name="Wilkins M.J."/>
            <person name="Williams K.H."/>
            <person name="Banfield J.F."/>
        </authorList>
    </citation>
    <scope>NUCLEOTIDE SEQUENCE [LARGE SCALE GENOMIC DNA]</scope>
</reference>
<dbReference type="AlphaFoldDB" id="A0A0G1UBC8"/>
<proteinExistence type="predicted"/>
<dbReference type="Pfam" id="PF00534">
    <property type="entry name" value="Glycos_transf_1"/>
    <property type="match status" value="1"/>
</dbReference>
<dbReference type="PANTHER" id="PTHR45947">
    <property type="entry name" value="SULFOQUINOVOSYL TRANSFERASE SQD2"/>
    <property type="match status" value="1"/>
</dbReference>
<feature type="domain" description="Glycosyl transferase family 1" evidence="1">
    <location>
        <begin position="198"/>
        <end position="368"/>
    </location>
</feature>
<keyword evidence="3" id="KW-0808">Transferase</keyword>
<comment type="caution">
    <text evidence="3">The sequence shown here is derived from an EMBL/GenBank/DDBJ whole genome shotgun (WGS) entry which is preliminary data.</text>
</comment>
<dbReference type="InterPro" id="IPR001296">
    <property type="entry name" value="Glyco_trans_1"/>
</dbReference>
<protein>
    <submittedName>
        <fullName evidence="3">Glycosyl transferase group 1</fullName>
    </submittedName>
</protein>
<evidence type="ECO:0000313" key="4">
    <source>
        <dbReference type="Proteomes" id="UP000034956"/>
    </source>
</evidence>
<evidence type="ECO:0000259" key="2">
    <source>
        <dbReference type="Pfam" id="PF13439"/>
    </source>
</evidence>
<dbReference type="Pfam" id="PF13439">
    <property type="entry name" value="Glyco_transf_4"/>
    <property type="match status" value="1"/>
</dbReference>
<organism evidence="3 4">
    <name type="scientific">Candidatus Jorgensenbacteria bacterium GW2011_GWA1_48_11</name>
    <dbReference type="NCBI Taxonomy" id="1618660"/>
    <lineage>
        <taxon>Bacteria</taxon>
        <taxon>Candidatus Joergenseniibacteriota</taxon>
    </lineage>
</organism>
<dbReference type="PATRIC" id="fig|1618660.3.peg.80"/>
<accession>A0A0G1UBC8</accession>
<dbReference type="SUPFAM" id="SSF53756">
    <property type="entry name" value="UDP-Glycosyltransferase/glycogen phosphorylase"/>
    <property type="match status" value="1"/>
</dbReference>
<dbReference type="GO" id="GO:0016758">
    <property type="term" value="F:hexosyltransferase activity"/>
    <property type="evidence" value="ECO:0007669"/>
    <property type="project" value="TreeGrafter"/>
</dbReference>
<dbReference type="PANTHER" id="PTHR45947:SF3">
    <property type="entry name" value="SULFOQUINOVOSYL TRANSFERASE SQD2"/>
    <property type="match status" value="1"/>
</dbReference>
<evidence type="ECO:0000259" key="1">
    <source>
        <dbReference type="Pfam" id="PF00534"/>
    </source>
</evidence>
<feature type="domain" description="Glycosyltransferase subfamily 4-like N-terminal" evidence="2">
    <location>
        <begin position="17"/>
        <end position="190"/>
    </location>
</feature>
<dbReference type="Gene3D" id="3.40.50.2000">
    <property type="entry name" value="Glycogen Phosphorylase B"/>
    <property type="match status" value="2"/>
</dbReference>
<dbReference type="InterPro" id="IPR050194">
    <property type="entry name" value="Glycosyltransferase_grp1"/>
</dbReference>
<dbReference type="EMBL" id="LCPF01000001">
    <property type="protein sequence ID" value="KKU91471.1"/>
    <property type="molecule type" value="Genomic_DNA"/>
</dbReference>
<dbReference type="InterPro" id="IPR028098">
    <property type="entry name" value="Glyco_trans_4-like_N"/>
</dbReference>
<name>A0A0G1UBC8_9BACT</name>
<sequence length="393" mass="45034">MKILHVVPTYLPAYRYGGPILSVHYLNKWLVKKGVEVTVFTTNINGPEDLDVPLNKPVIVDGVTIFYFKSSFPRKWFYSRDLRSALAERIGDFDLIHITSVFLSVSALGAYYAKKFHKPYVISPRGSLMKEPLARKSRFLKLVYLKLIERNNLAGAAAIHFTAEVERKEYFESGLPPGNSFIIPNAFEPEESREIPTEEEFRKKYQIPPRKKIVLFMSRLNWKKGLDTLIPAFRRVRDRIPDTVLVLAGSDDDDYSKEISKWMSRNDLKEKRDVFFTGMLLGDDKNAALEYADVFVLPSFSENFGMAAMEGLMHTVVVVTKGVAISYLIDRYKAGKVVSKNKEELSRAVSDVLENPAQRKEYVRAGRQLVQNEFSPAAVAMRFFDEYQKLVHH</sequence>
<dbReference type="Proteomes" id="UP000034956">
    <property type="component" value="Unassembled WGS sequence"/>
</dbReference>
<gene>
    <name evidence="3" type="ORF">UY23_C0001G0077</name>
</gene>